<evidence type="ECO:0000256" key="1">
    <source>
        <dbReference type="SAM" id="MobiDB-lite"/>
    </source>
</evidence>
<dbReference type="Proteomes" id="UP001392437">
    <property type="component" value="Unassembled WGS sequence"/>
</dbReference>
<dbReference type="AlphaFoldDB" id="A0AAW0QS95"/>
<keyword evidence="3" id="KW-1185">Reference proteome</keyword>
<sequence length="344" mass="39256">MPSLPRSLASSPLTSREDALSSTKRLVKQPPINMQNTGFLYTCGHRSGIYDEAAELYDMLSMSNLVRDWPNMERQVETGCAECWSLASTSYVLTGLCQQVLSNEHFDQEHMHSLFMMLYHLGNLLVADPSEQLLKLLQKWAECVASRHGYIDNKEYENRLYSAIYCSKVPRLVKKDAVYSIRAFRETADRPISDDADEKREAFATAMSRLEHRDRELIWSLSRPWPADLDDLLPVLAYSGIKYASLFKTKPLDLAEFGRAFESVAQRSHDYSIYVYHTKLVEAVQKLKLESYQLCRFAVDHSVVNSRDELKATMGIASNMKSSFENVVNLHAAFMGQLALWRAA</sequence>
<name>A0AAW0QS95_9PEZI</name>
<gene>
    <name evidence="2" type="ORF">PG999_007822</name>
</gene>
<accession>A0AAW0QS95</accession>
<comment type="caution">
    <text evidence="2">The sequence shown here is derived from an EMBL/GenBank/DDBJ whole genome shotgun (WGS) entry which is preliminary data.</text>
</comment>
<evidence type="ECO:0000313" key="3">
    <source>
        <dbReference type="Proteomes" id="UP001392437"/>
    </source>
</evidence>
<proteinExistence type="predicted"/>
<feature type="region of interest" description="Disordered" evidence="1">
    <location>
        <begin position="1"/>
        <end position="27"/>
    </location>
</feature>
<organism evidence="2 3">
    <name type="scientific">Apiospora kogelbergensis</name>
    <dbReference type="NCBI Taxonomy" id="1337665"/>
    <lineage>
        <taxon>Eukaryota</taxon>
        <taxon>Fungi</taxon>
        <taxon>Dikarya</taxon>
        <taxon>Ascomycota</taxon>
        <taxon>Pezizomycotina</taxon>
        <taxon>Sordariomycetes</taxon>
        <taxon>Xylariomycetidae</taxon>
        <taxon>Amphisphaeriales</taxon>
        <taxon>Apiosporaceae</taxon>
        <taxon>Apiospora</taxon>
    </lineage>
</organism>
<dbReference type="EMBL" id="JAQQWP010000007">
    <property type="protein sequence ID" value="KAK8109685.1"/>
    <property type="molecule type" value="Genomic_DNA"/>
</dbReference>
<feature type="compositionally biased region" description="Low complexity" evidence="1">
    <location>
        <begin position="1"/>
        <end position="14"/>
    </location>
</feature>
<reference evidence="2 3" key="1">
    <citation type="submission" date="2023-01" db="EMBL/GenBank/DDBJ databases">
        <title>Analysis of 21 Apiospora genomes using comparative genomics revels a genus with tremendous synthesis potential of carbohydrate active enzymes and secondary metabolites.</title>
        <authorList>
            <person name="Sorensen T."/>
        </authorList>
    </citation>
    <scope>NUCLEOTIDE SEQUENCE [LARGE SCALE GENOMIC DNA]</scope>
    <source>
        <strain evidence="2 3">CBS 117206</strain>
    </source>
</reference>
<evidence type="ECO:0000313" key="2">
    <source>
        <dbReference type="EMBL" id="KAK8109685.1"/>
    </source>
</evidence>
<protein>
    <submittedName>
        <fullName evidence="2">Uncharacterized protein</fullName>
    </submittedName>
</protein>